<organism evidence="20">
    <name type="scientific">Oryza meridionalis</name>
    <dbReference type="NCBI Taxonomy" id="40149"/>
    <lineage>
        <taxon>Eukaryota</taxon>
        <taxon>Viridiplantae</taxon>
        <taxon>Streptophyta</taxon>
        <taxon>Embryophyta</taxon>
        <taxon>Tracheophyta</taxon>
        <taxon>Spermatophyta</taxon>
        <taxon>Magnoliopsida</taxon>
        <taxon>Liliopsida</taxon>
        <taxon>Poales</taxon>
        <taxon>Poaceae</taxon>
        <taxon>BOP clade</taxon>
        <taxon>Oryzoideae</taxon>
        <taxon>Oryzeae</taxon>
        <taxon>Oryzinae</taxon>
        <taxon>Oryza</taxon>
    </lineage>
</organism>
<comment type="similarity">
    <text evidence="2">Belongs to the RLP family.</text>
</comment>
<evidence type="ECO:0000256" key="10">
    <source>
        <dbReference type="ARBA" id="ARBA00022737"/>
    </source>
</evidence>
<evidence type="ECO:0000256" key="16">
    <source>
        <dbReference type="ARBA" id="ARBA00047899"/>
    </source>
</evidence>
<dbReference type="Gramene" id="OMERI07G05510.1">
    <property type="protein sequence ID" value="OMERI07G05510.1"/>
    <property type="gene ID" value="OMERI07G05510"/>
</dbReference>
<keyword evidence="7" id="KW-0808">Transferase</keyword>
<evidence type="ECO:0000256" key="8">
    <source>
        <dbReference type="ARBA" id="ARBA00022692"/>
    </source>
</evidence>
<comment type="subcellular location">
    <subcellularLocation>
        <location evidence="1">Cell membrane</location>
        <topology evidence="1">Single-pass type I membrane protein</topology>
    </subcellularLocation>
</comment>
<evidence type="ECO:0000256" key="12">
    <source>
        <dbReference type="ARBA" id="ARBA00022989"/>
    </source>
</evidence>
<dbReference type="InterPro" id="IPR001611">
    <property type="entry name" value="Leu-rich_rpt"/>
</dbReference>
<dbReference type="SMART" id="SM00369">
    <property type="entry name" value="LRR_TYP"/>
    <property type="match status" value="5"/>
</dbReference>
<keyword evidence="4" id="KW-1003">Cell membrane</keyword>
<protein>
    <recommendedName>
        <fullName evidence="3">non-specific serine/threonine protein kinase</fullName>
        <ecNumber evidence="3">2.7.11.1</ecNumber>
    </recommendedName>
</protein>
<keyword evidence="14" id="KW-0675">Receptor</keyword>
<evidence type="ECO:0000256" key="3">
    <source>
        <dbReference type="ARBA" id="ARBA00012513"/>
    </source>
</evidence>
<dbReference type="Pfam" id="PF08263">
    <property type="entry name" value="LRRNT_2"/>
    <property type="match status" value="1"/>
</dbReference>
<name>A0A0E0E8Y8_9ORYZ</name>
<evidence type="ECO:0000256" key="14">
    <source>
        <dbReference type="ARBA" id="ARBA00023170"/>
    </source>
</evidence>
<dbReference type="EnsemblPlants" id="OMERI07G05510.1">
    <property type="protein sequence ID" value="OMERI07G05510.1"/>
    <property type="gene ID" value="OMERI07G05510"/>
</dbReference>
<keyword evidence="5" id="KW-0723">Serine/threonine-protein kinase</keyword>
<dbReference type="Pfam" id="PF00560">
    <property type="entry name" value="LRR_1"/>
    <property type="match status" value="6"/>
</dbReference>
<proteinExistence type="inferred from homology"/>
<keyword evidence="9 18" id="KW-0732">Signal</keyword>
<evidence type="ECO:0000256" key="6">
    <source>
        <dbReference type="ARBA" id="ARBA00022614"/>
    </source>
</evidence>
<dbReference type="Pfam" id="PF13855">
    <property type="entry name" value="LRR_8"/>
    <property type="match status" value="1"/>
</dbReference>
<evidence type="ECO:0000256" key="4">
    <source>
        <dbReference type="ARBA" id="ARBA00022475"/>
    </source>
</evidence>
<keyword evidence="21" id="KW-1185">Reference proteome</keyword>
<accession>A0A0E0E8Y8</accession>
<evidence type="ECO:0000256" key="9">
    <source>
        <dbReference type="ARBA" id="ARBA00022729"/>
    </source>
</evidence>
<keyword evidence="10" id="KW-0677">Repeat</keyword>
<evidence type="ECO:0000313" key="20">
    <source>
        <dbReference type="EnsemblPlants" id="OMERI07G05510.1"/>
    </source>
</evidence>
<comment type="catalytic activity">
    <reaction evidence="16">
        <text>L-threonyl-[protein] + ATP = O-phospho-L-threonyl-[protein] + ADP + H(+)</text>
        <dbReference type="Rhea" id="RHEA:46608"/>
        <dbReference type="Rhea" id="RHEA-COMP:11060"/>
        <dbReference type="Rhea" id="RHEA-COMP:11605"/>
        <dbReference type="ChEBI" id="CHEBI:15378"/>
        <dbReference type="ChEBI" id="CHEBI:30013"/>
        <dbReference type="ChEBI" id="CHEBI:30616"/>
        <dbReference type="ChEBI" id="CHEBI:61977"/>
        <dbReference type="ChEBI" id="CHEBI:456216"/>
        <dbReference type="EC" id="2.7.11.1"/>
    </reaction>
</comment>
<dbReference type="FunFam" id="3.80.10.10:FF:000041">
    <property type="entry name" value="LRR receptor-like serine/threonine-protein kinase ERECTA"/>
    <property type="match status" value="1"/>
</dbReference>
<dbReference type="EC" id="2.7.11.1" evidence="3"/>
<feature type="domain" description="Leucine-rich repeat-containing N-terminal plant-type" evidence="19">
    <location>
        <begin position="33"/>
        <end position="70"/>
    </location>
</feature>
<dbReference type="FunFam" id="3.80.10.10:FF:000383">
    <property type="entry name" value="Leucine-rich repeat receptor protein kinase EMS1"/>
    <property type="match status" value="1"/>
</dbReference>
<evidence type="ECO:0000256" key="7">
    <source>
        <dbReference type="ARBA" id="ARBA00022679"/>
    </source>
</evidence>
<feature type="chain" id="PRO_5002357762" description="non-specific serine/threonine protein kinase" evidence="18">
    <location>
        <begin position="25"/>
        <end position="441"/>
    </location>
</feature>
<dbReference type="InterPro" id="IPR013210">
    <property type="entry name" value="LRR_N_plant-typ"/>
</dbReference>
<evidence type="ECO:0000256" key="5">
    <source>
        <dbReference type="ARBA" id="ARBA00022527"/>
    </source>
</evidence>
<evidence type="ECO:0000256" key="17">
    <source>
        <dbReference type="ARBA" id="ARBA00048679"/>
    </source>
</evidence>
<dbReference type="FunFam" id="3.80.10.10:FF:000565">
    <property type="entry name" value="Leucine-rich repeat receptor-like kinase protein FLORAL ORGAN NUMBER1"/>
    <property type="match status" value="1"/>
</dbReference>
<evidence type="ECO:0000256" key="11">
    <source>
        <dbReference type="ARBA" id="ARBA00022777"/>
    </source>
</evidence>
<keyword evidence="11" id="KW-0418">Kinase</keyword>
<dbReference type="STRING" id="40149.A0A0E0E8Y8"/>
<evidence type="ECO:0000256" key="15">
    <source>
        <dbReference type="ARBA" id="ARBA00023180"/>
    </source>
</evidence>
<dbReference type="InterPro" id="IPR032675">
    <property type="entry name" value="LRR_dom_sf"/>
</dbReference>
<dbReference type="SUPFAM" id="SSF52047">
    <property type="entry name" value="RNI-like"/>
    <property type="match status" value="1"/>
</dbReference>
<reference evidence="20" key="1">
    <citation type="submission" date="2015-04" db="UniProtKB">
        <authorList>
            <consortium name="EnsemblPlants"/>
        </authorList>
    </citation>
    <scope>IDENTIFICATION</scope>
</reference>
<feature type="signal peptide" evidence="18">
    <location>
        <begin position="1"/>
        <end position="24"/>
    </location>
</feature>
<keyword evidence="15" id="KW-0325">Glycoprotein</keyword>
<evidence type="ECO:0000256" key="1">
    <source>
        <dbReference type="ARBA" id="ARBA00004251"/>
    </source>
</evidence>
<keyword evidence="8" id="KW-0812">Transmembrane</keyword>
<evidence type="ECO:0000256" key="18">
    <source>
        <dbReference type="SAM" id="SignalP"/>
    </source>
</evidence>
<keyword evidence="13" id="KW-0472">Membrane</keyword>
<dbReference type="PANTHER" id="PTHR48052">
    <property type="entry name" value="UNNAMED PRODUCT"/>
    <property type="match status" value="1"/>
</dbReference>
<keyword evidence="12" id="KW-1133">Transmembrane helix</keyword>
<dbReference type="HOGENOM" id="CLU_000288_18_22_1"/>
<evidence type="ECO:0000259" key="19">
    <source>
        <dbReference type="Pfam" id="PF08263"/>
    </source>
</evidence>
<dbReference type="GO" id="GO:0005886">
    <property type="term" value="C:plasma membrane"/>
    <property type="evidence" value="ECO:0007669"/>
    <property type="project" value="UniProtKB-SubCell"/>
</dbReference>
<comment type="catalytic activity">
    <reaction evidence="17">
        <text>L-seryl-[protein] + ATP = O-phospho-L-seryl-[protein] + ADP + H(+)</text>
        <dbReference type="Rhea" id="RHEA:17989"/>
        <dbReference type="Rhea" id="RHEA-COMP:9863"/>
        <dbReference type="Rhea" id="RHEA-COMP:11604"/>
        <dbReference type="ChEBI" id="CHEBI:15378"/>
        <dbReference type="ChEBI" id="CHEBI:29999"/>
        <dbReference type="ChEBI" id="CHEBI:30616"/>
        <dbReference type="ChEBI" id="CHEBI:83421"/>
        <dbReference type="ChEBI" id="CHEBI:456216"/>
        <dbReference type="EC" id="2.7.11.1"/>
    </reaction>
</comment>
<dbReference type="AlphaFoldDB" id="A0A0E0E8Y8"/>
<dbReference type="InterPro" id="IPR003591">
    <property type="entry name" value="Leu-rich_rpt_typical-subtyp"/>
</dbReference>
<sequence>MAVPSPLLLLLPLLLCYGVGNVRCSPVHGSNIDLHSLLDFRQGITSDPNEVLKSWNTSVHHCRWRGVMCTPKRPWRVSGLNLTGRSLGGQISSSLGNLTFLNHLDFSNNNFFGPLPVLNRLQQLQNLTLGSNRCKGQFLTHLQILPAYHTWTSPQTFWWNNLTGTIPQTLGDITSLKVLYLYENQLNGSIPDKIWQLPNLVYLLLGQNSLSGGMPQALRNQSSLTTLGLELNMLGNTLPTNVGNALPNLVVLNLGNNTFEGQIPASLGNASMLQEIDLSRNKFVGKIPPLGKLSNLSYLNLGENRLEASYNNSWEFLHSLRNCSYLQAFSLSQNLLEGHIPNSIGNLSSNLQYLILSGNKLSGIVPPSIGNLQNLTWLGLDFNNLIGPIDEWIGKLTNLVRLNLRENNLNGPIPPSISNLTQLTKLFLGGNEFTGLIPPSL</sequence>
<dbReference type="Gene3D" id="3.80.10.10">
    <property type="entry name" value="Ribonuclease Inhibitor"/>
    <property type="match status" value="4"/>
</dbReference>
<dbReference type="Proteomes" id="UP000008021">
    <property type="component" value="Chromosome 7"/>
</dbReference>
<evidence type="ECO:0000256" key="13">
    <source>
        <dbReference type="ARBA" id="ARBA00023136"/>
    </source>
</evidence>
<dbReference type="GO" id="GO:0004674">
    <property type="term" value="F:protein serine/threonine kinase activity"/>
    <property type="evidence" value="ECO:0007669"/>
    <property type="project" value="UniProtKB-KW"/>
</dbReference>
<evidence type="ECO:0000313" key="21">
    <source>
        <dbReference type="Proteomes" id="UP000008021"/>
    </source>
</evidence>
<evidence type="ECO:0000256" key="2">
    <source>
        <dbReference type="ARBA" id="ARBA00009592"/>
    </source>
</evidence>
<dbReference type="PANTHER" id="PTHR48052:SF66">
    <property type="entry name" value="OS02G0610000 PROTEIN"/>
    <property type="match status" value="1"/>
</dbReference>
<reference evidence="20" key="2">
    <citation type="submission" date="2018-05" db="EMBL/GenBank/DDBJ databases">
        <title>OmerRS3 (Oryza meridionalis Reference Sequence Version 3).</title>
        <authorList>
            <person name="Zhang J."/>
            <person name="Kudrna D."/>
            <person name="Lee S."/>
            <person name="Talag J."/>
            <person name="Welchert J."/>
            <person name="Wing R.A."/>
        </authorList>
    </citation>
    <scope>NUCLEOTIDE SEQUENCE [LARGE SCALE GENOMIC DNA]</scope>
    <source>
        <strain evidence="20">cv. OR44</strain>
    </source>
</reference>
<keyword evidence="6" id="KW-0433">Leucine-rich repeat</keyword>